<evidence type="ECO:0008006" key="3">
    <source>
        <dbReference type="Google" id="ProtNLM"/>
    </source>
</evidence>
<dbReference type="KEGG" id="syw:SYNW0622"/>
<sequence>MPQRTVRFTIRPDGRVEELVEGVSGEACQQLTERLEAALGTVERRDSTAEAFHQLEVQSQSLPNHLH</sequence>
<protein>
    <recommendedName>
        <fullName evidence="3">DUF2997 domain-containing protein</fullName>
    </recommendedName>
</protein>
<accession>Q7U8J5</accession>
<reference evidence="1 2" key="1">
    <citation type="journal article" date="2003" name="Nature">
        <title>The genome of a motile marine Synechococcus.</title>
        <authorList>
            <person name="Palenik B."/>
            <person name="Brahamsha B."/>
            <person name="Larimer F."/>
            <person name="Land M."/>
            <person name="Hauser L."/>
            <person name="Chain P."/>
            <person name="Lamerdin J."/>
            <person name="Regala W."/>
            <person name="Allen E.A."/>
            <person name="McCarren J."/>
            <person name="Paulsen I."/>
            <person name="Dufresne A."/>
            <person name="Partensky F."/>
            <person name="Webb E."/>
            <person name="Waterbury J."/>
        </authorList>
    </citation>
    <scope>NUCLEOTIDE SEQUENCE [LARGE SCALE GENOMIC DNA]</scope>
    <source>
        <strain evidence="1 2">WH8102</strain>
    </source>
</reference>
<dbReference type="Pfam" id="PF11211">
    <property type="entry name" value="DUF2997"/>
    <property type="match status" value="1"/>
</dbReference>
<dbReference type="HOGENOM" id="CLU_180396_3_1_3"/>
<evidence type="ECO:0000313" key="1">
    <source>
        <dbReference type="EMBL" id="CAE07137.1"/>
    </source>
</evidence>
<gene>
    <name evidence="1" type="ordered locus">SYNW0622</name>
</gene>
<dbReference type="RefSeq" id="WP_011127489.1">
    <property type="nucleotide sequence ID" value="NC_005070.1"/>
</dbReference>
<organism evidence="1 2">
    <name type="scientific">Parasynechococcus marenigrum (strain WH8102)</name>
    <dbReference type="NCBI Taxonomy" id="84588"/>
    <lineage>
        <taxon>Bacteria</taxon>
        <taxon>Bacillati</taxon>
        <taxon>Cyanobacteriota</taxon>
        <taxon>Cyanophyceae</taxon>
        <taxon>Synechococcales</taxon>
        <taxon>Prochlorococcaceae</taxon>
        <taxon>Parasynechococcus</taxon>
        <taxon>Parasynechococcus marenigrum</taxon>
    </lineage>
</organism>
<proteinExistence type="predicted"/>
<dbReference type="STRING" id="84588.SYNW0622"/>
<evidence type="ECO:0000313" key="2">
    <source>
        <dbReference type="Proteomes" id="UP000001422"/>
    </source>
</evidence>
<dbReference type="AlphaFoldDB" id="Q7U8J5"/>
<dbReference type="Proteomes" id="UP000001422">
    <property type="component" value="Chromosome"/>
</dbReference>
<dbReference type="EMBL" id="BX569690">
    <property type="protein sequence ID" value="CAE07137.1"/>
    <property type="molecule type" value="Genomic_DNA"/>
</dbReference>
<dbReference type="InterPro" id="IPR021375">
    <property type="entry name" value="DUF2997"/>
</dbReference>
<keyword evidence="2" id="KW-1185">Reference proteome</keyword>
<name>Q7U8J5_PARMW</name>